<accession>A0AA97I622</accession>
<dbReference type="Proteomes" id="UP001305498">
    <property type="component" value="Chromosome"/>
</dbReference>
<evidence type="ECO:0000313" key="7">
    <source>
        <dbReference type="EMBL" id="WOF23354.1"/>
    </source>
</evidence>
<dbReference type="SUPFAM" id="SSF46785">
    <property type="entry name" value="Winged helix' DNA-binding domain"/>
    <property type="match status" value="1"/>
</dbReference>
<dbReference type="Gene3D" id="1.10.10.10">
    <property type="entry name" value="Winged helix-like DNA-binding domain superfamily/Winged helix DNA-binding domain"/>
    <property type="match status" value="1"/>
</dbReference>
<evidence type="ECO:0000259" key="6">
    <source>
        <dbReference type="PROSITE" id="PS51078"/>
    </source>
</evidence>
<name>A0AA97I622_9MICO</name>
<dbReference type="GO" id="GO:0003700">
    <property type="term" value="F:DNA-binding transcription factor activity"/>
    <property type="evidence" value="ECO:0007669"/>
    <property type="project" value="TreeGrafter"/>
</dbReference>
<organism evidence="7 8">
    <name type="scientific">Microbacterium betulae</name>
    <dbReference type="NCBI Taxonomy" id="2981139"/>
    <lineage>
        <taxon>Bacteria</taxon>
        <taxon>Bacillati</taxon>
        <taxon>Actinomycetota</taxon>
        <taxon>Actinomycetes</taxon>
        <taxon>Micrococcales</taxon>
        <taxon>Microbacteriaceae</taxon>
        <taxon>Microbacterium</taxon>
    </lineage>
</organism>
<dbReference type="RefSeq" id="WP_317139825.1">
    <property type="nucleotide sequence ID" value="NZ_CP118157.1"/>
</dbReference>
<dbReference type="KEGG" id="mbet:N8K70_01385"/>
<evidence type="ECO:0000313" key="8">
    <source>
        <dbReference type="Proteomes" id="UP001305498"/>
    </source>
</evidence>
<evidence type="ECO:0000259" key="5">
    <source>
        <dbReference type="PROSITE" id="PS51077"/>
    </source>
</evidence>
<dbReference type="GO" id="GO:0003677">
    <property type="term" value="F:DNA binding"/>
    <property type="evidence" value="ECO:0007669"/>
    <property type="project" value="UniProtKB-KW"/>
</dbReference>
<keyword evidence="1" id="KW-0805">Transcription regulation</keyword>
<dbReference type="Gene3D" id="3.30.450.40">
    <property type="match status" value="1"/>
</dbReference>
<dbReference type="InterPro" id="IPR014757">
    <property type="entry name" value="Tscrpt_reg_IclR_C"/>
</dbReference>
<sequence length="280" mass="29207">MDSTPKAPAASPVGSVDKALALVELLAEAGPEGLALRDVVERSGLNKPSAHRLLQALAHRGFADQDAAQRYRLGAKPVILVGRFLREDDLAALFRPVLVVLAQEVQELVHLGLLEGTGVLYLDKVEPDRSIRVWSRVGRQARALTTALGRAMVAAEGGGPDLLGAYAAGADEEVSARFRDAVTRARERGYASEQEENEAGISCVAVALHRPIGAPVAVSITGPSSRMTPARIEELGVLLRERLAATAPAGFSVSGPLPEPAGAPLDGTASEGSARAPGAR</sequence>
<dbReference type="InterPro" id="IPR050707">
    <property type="entry name" value="HTH_MetabolicPath_Reg"/>
</dbReference>
<dbReference type="PANTHER" id="PTHR30136">
    <property type="entry name" value="HELIX-TURN-HELIX TRANSCRIPTIONAL REGULATOR, ICLR FAMILY"/>
    <property type="match status" value="1"/>
</dbReference>
<dbReference type="PANTHER" id="PTHR30136:SF24">
    <property type="entry name" value="HTH-TYPE TRANSCRIPTIONAL REPRESSOR ALLR"/>
    <property type="match status" value="1"/>
</dbReference>
<proteinExistence type="predicted"/>
<feature type="domain" description="IclR-ED" evidence="6">
    <location>
        <begin position="76"/>
        <end position="259"/>
    </location>
</feature>
<dbReference type="SUPFAM" id="SSF55781">
    <property type="entry name" value="GAF domain-like"/>
    <property type="match status" value="1"/>
</dbReference>
<gene>
    <name evidence="7" type="ORF">N8K70_01385</name>
</gene>
<evidence type="ECO:0000256" key="2">
    <source>
        <dbReference type="ARBA" id="ARBA00023125"/>
    </source>
</evidence>
<dbReference type="InterPro" id="IPR036388">
    <property type="entry name" value="WH-like_DNA-bd_sf"/>
</dbReference>
<dbReference type="EMBL" id="CP118157">
    <property type="protein sequence ID" value="WOF23354.1"/>
    <property type="molecule type" value="Genomic_DNA"/>
</dbReference>
<reference evidence="7 8" key="1">
    <citation type="submission" date="2023-02" db="EMBL/GenBank/DDBJ databases">
        <title>Microbacterium betulae sp. nov., isolated from birch wood.</title>
        <authorList>
            <person name="Pasciak M."/>
            <person name="Pawlik K.J."/>
            <person name="Martynowski D."/>
            <person name="Laczmanski L."/>
            <person name="Ciekot J."/>
            <person name="Szponar B."/>
            <person name="Wojcik-Fatla A."/>
            <person name="Mackiewicz B."/>
            <person name="Farian E."/>
            <person name="Cholewa G."/>
            <person name="Cholewa A."/>
            <person name="Dutkiewicz J."/>
        </authorList>
    </citation>
    <scope>NUCLEOTIDE SEQUENCE [LARGE SCALE GENOMIC DNA]</scope>
    <source>
        <strain evidence="7 8">AB</strain>
    </source>
</reference>
<dbReference type="InterPro" id="IPR029016">
    <property type="entry name" value="GAF-like_dom_sf"/>
</dbReference>
<feature type="region of interest" description="Disordered" evidence="4">
    <location>
        <begin position="249"/>
        <end position="280"/>
    </location>
</feature>
<dbReference type="AlphaFoldDB" id="A0AA97I622"/>
<dbReference type="GO" id="GO:0045892">
    <property type="term" value="P:negative regulation of DNA-templated transcription"/>
    <property type="evidence" value="ECO:0007669"/>
    <property type="project" value="TreeGrafter"/>
</dbReference>
<keyword evidence="8" id="KW-1185">Reference proteome</keyword>
<dbReference type="PROSITE" id="PS51078">
    <property type="entry name" value="ICLR_ED"/>
    <property type="match status" value="1"/>
</dbReference>
<keyword evidence="3" id="KW-0804">Transcription</keyword>
<dbReference type="Pfam" id="PF09339">
    <property type="entry name" value="HTH_IclR"/>
    <property type="match status" value="1"/>
</dbReference>
<keyword evidence="2" id="KW-0238">DNA-binding</keyword>
<evidence type="ECO:0000256" key="1">
    <source>
        <dbReference type="ARBA" id="ARBA00023015"/>
    </source>
</evidence>
<protein>
    <submittedName>
        <fullName evidence="7">IclR family transcriptional regulator</fullName>
    </submittedName>
</protein>
<feature type="domain" description="HTH iclR-type" evidence="5">
    <location>
        <begin position="13"/>
        <end position="75"/>
    </location>
</feature>
<dbReference type="PROSITE" id="PS51077">
    <property type="entry name" value="HTH_ICLR"/>
    <property type="match status" value="1"/>
</dbReference>
<evidence type="ECO:0000256" key="4">
    <source>
        <dbReference type="SAM" id="MobiDB-lite"/>
    </source>
</evidence>
<evidence type="ECO:0000256" key="3">
    <source>
        <dbReference type="ARBA" id="ARBA00023163"/>
    </source>
</evidence>
<dbReference type="InterPro" id="IPR005471">
    <property type="entry name" value="Tscrpt_reg_IclR_N"/>
</dbReference>
<dbReference type="InterPro" id="IPR036390">
    <property type="entry name" value="WH_DNA-bd_sf"/>
</dbReference>
<dbReference type="SMART" id="SM00346">
    <property type="entry name" value="HTH_ICLR"/>
    <property type="match status" value="1"/>
</dbReference>
<dbReference type="Pfam" id="PF01614">
    <property type="entry name" value="IclR_C"/>
    <property type="match status" value="1"/>
</dbReference>